<dbReference type="PANTHER" id="PTHR31635:SF196">
    <property type="entry name" value="REVERSE TRANSCRIPTASE DOMAIN-CONTAINING PROTEIN-RELATED"/>
    <property type="match status" value="1"/>
</dbReference>
<reference evidence="2 3" key="1">
    <citation type="submission" date="2024-09" db="EMBL/GenBank/DDBJ databases">
        <title>Chromosome-scale assembly of Riccia fluitans.</title>
        <authorList>
            <person name="Paukszto L."/>
            <person name="Sawicki J."/>
            <person name="Karawczyk K."/>
            <person name="Piernik-Szablinska J."/>
            <person name="Szczecinska M."/>
            <person name="Mazdziarz M."/>
        </authorList>
    </citation>
    <scope>NUCLEOTIDE SEQUENCE [LARGE SCALE GENOMIC DNA]</scope>
    <source>
        <strain evidence="2">Rf_01</strain>
        <tissue evidence="2">Aerial parts of the thallus</tissue>
    </source>
</reference>
<dbReference type="PANTHER" id="PTHR31635">
    <property type="entry name" value="REVERSE TRANSCRIPTASE DOMAIN-CONTAINING PROTEIN-RELATED"/>
    <property type="match status" value="1"/>
</dbReference>
<organism evidence="2 3">
    <name type="scientific">Riccia fluitans</name>
    <dbReference type="NCBI Taxonomy" id="41844"/>
    <lineage>
        <taxon>Eukaryota</taxon>
        <taxon>Viridiplantae</taxon>
        <taxon>Streptophyta</taxon>
        <taxon>Embryophyta</taxon>
        <taxon>Marchantiophyta</taxon>
        <taxon>Marchantiopsida</taxon>
        <taxon>Marchantiidae</taxon>
        <taxon>Marchantiales</taxon>
        <taxon>Ricciaceae</taxon>
        <taxon>Riccia</taxon>
    </lineage>
</organism>
<accession>A0ABD1Y4K6</accession>
<name>A0ABD1Y4K6_9MARC</name>
<evidence type="ECO:0000259" key="1">
    <source>
        <dbReference type="PROSITE" id="PS50878"/>
    </source>
</evidence>
<dbReference type="Proteomes" id="UP001605036">
    <property type="component" value="Unassembled WGS sequence"/>
</dbReference>
<evidence type="ECO:0000313" key="3">
    <source>
        <dbReference type="Proteomes" id="UP001605036"/>
    </source>
</evidence>
<keyword evidence="3" id="KW-1185">Reference proteome</keyword>
<gene>
    <name evidence="2" type="ORF">R1flu_001903</name>
</gene>
<proteinExistence type="predicted"/>
<sequence length="632" mass="73030">MTEWSKVGLQVEDVRVRWELKWVATRNYLKQKQQEEKHTETELQQKLADMQKKLHEMAAGRTHVVSAEFTKLVSEVREMETSQAAKWRKFSRLRWIREGDAPSKFFFSILKPRRMQKEISTTVKDDGTRLEEDDSILEELQQYHQNLYRQHPVSEEDEELRKRTLNLVHRKLSSAHNDFLTEIPDEDEIGKVIIHLKREKAPGSDGMTAEVLQLLWKHAPGDVVGFVQKFWETGELSWKQQTGIIMLIPREGDWQRIKNWRPLTLLNSGYKLVSKLMANRMRRVLPERADIQQKGFVQGRKITDSVLNFLICQEWAEKSQQEALFIKLDFEKAYDRVNHKYLWQVMETTGFDPKFIQLTKGLVEGSISKLHVNGRFSQEILIERGVKQGCPLAPLLFSLSTEPLMALMKKQEREGKLEGLHLGGSRTALFNFFADDSGVFLKASQVNFNTLQQTINMYERISGAKLNLEKSTVIPIGMTSTPQWLSTSGCYIAREGEPVRYLGYPIGWRVPESQQLNYIAGKLERKLGNWVYRFLTFEGRLIVLRHIIGSSPAYVLSCIALDLQTLKKIEQACRRFIWGKNIQGRDKIPLLAWEDLQPAKGDGGLDIPSFALQGDTQKLSLILRMVHHPGED</sequence>
<comment type="caution">
    <text evidence="2">The sequence shown here is derived from an EMBL/GenBank/DDBJ whole genome shotgun (WGS) entry which is preliminary data.</text>
</comment>
<dbReference type="InterPro" id="IPR043502">
    <property type="entry name" value="DNA/RNA_pol_sf"/>
</dbReference>
<dbReference type="EMBL" id="JBHFFA010000006">
    <property type="protein sequence ID" value="KAL2621698.1"/>
    <property type="molecule type" value="Genomic_DNA"/>
</dbReference>
<dbReference type="AlphaFoldDB" id="A0ABD1Y4K6"/>
<evidence type="ECO:0000313" key="2">
    <source>
        <dbReference type="EMBL" id="KAL2621698.1"/>
    </source>
</evidence>
<dbReference type="SUPFAM" id="SSF56672">
    <property type="entry name" value="DNA/RNA polymerases"/>
    <property type="match status" value="1"/>
</dbReference>
<protein>
    <recommendedName>
        <fullName evidence="1">Reverse transcriptase domain-containing protein</fullName>
    </recommendedName>
</protein>
<dbReference type="PROSITE" id="PS50878">
    <property type="entry name" value="RT_POL"/>
    <property type="match status" value="1"/>
</dbReference>
<dbReference type="CDD" id="cd01650">
    <property type="entry name" value="RT_nLTR_like"/>
    <property type="match status" value="1"/>
</dbReference>
<feature type="domain" description="Reverse transcriptase" evidence="1">
    <location>
        <begin position="229"/>
        <end position="506"/>
    </location>
</feature>
<dbReference type="InterPro" id="IPR000477">
    <property type="entry name" value="RT_dom"/>
</dbReference>
<dbReference type="Pfam" id="PF00078">
    <property type="entry name" value="RVT_1"/>
    <property type="match status" value="1"/>
</dbReference>